<dbReference type="STRING" id="512399.A8709_31485"/>
<feature type="transmembrane region" description="Helical" evidence="9">
    <location>
        <begin position="39"/>
        <end position="57"/>
    </location>
</feature>
<feature type="transmembrane region" description="Helical" evidence="9">
    <location>
        <begin position="158"/>
        <end position="179"/>
    </location>
</feature>
<evidence type="ECO:0000256" key="5">
    <source>
        <dbReference type="ARBA" id="ARBA00022840"/>
    </source>
</evidence>
<keyword evidence="13" id="KW-1185">Reference proteome</keyword>
<dbReference type="GO" id="GO:0005524">
    <property type="term" value="F:ATP binding"/>
    <property type="evidence" value="ECO:0007669"/>
    <property type="project" value="UniProtKB-KW"/>
</dbReference>
<dbReference type="InterPro" id="IPR003439">
    <property type="entry name" value="ABC_transporter-like_ATP-bd"/>
</dbReference>
<dbReference type="SMART" id="SM00382">
    <property type="entry name" value="AAA"/>
    <property type="match status" value="1"/>
</dbReference>
<dbReference type="Pfam" id="PF00005">
    <property type="entry name" value="ABC_tran"/>
    <property type="match status" value="1"/>
</dbReference>
<dbReference type="Gene3D" id="1.20.1560.10">
    <property type="entry name" value="ABC transporter type 1, transmembrane domain"/>
    <property type="match status" value="1"/>
</dbReference>
<proteinExistence type="predicted"/>
<organism evidence="12 13">
    <name type="scientific">Paenibacillus pectinilyticus</name>
    <dbReference type="NCBI Taxonomy" id="512399"/>
    <lineage>
        <taxon>Bacteria</taxon>
        <taxon>Bacillati</taxon>
        <taxon>Bacillota</taxon>
        <taxon>Bacilli</taxon>
        <taxon>Bacillales</taxon>
        <taxon>Paenibacillaceae</taxon>
        <taxon>Paenibacillus</taxon>
    </lineage>
</organism>
<gene>
    <name evidence="12" type="ORF">A8709_31485</name>
</gene>
<dbReference type="Pfam" id="PF00664">
    <property type="entry name" value="ABC_membrane"/>
    <property type="match status" value="1"/>
</dbReference>
<evidence type="ECO:0000259" key="11">
    <source>
        <dbReference type="PROSITE" id="PS50929"/>
    </source>
</evidence>
<feature type="transmembrane region" description="Helical" evidence="9">
    <location>
        <begin position="185"/>
        <end position="205"/>
    </location>
</feature>
<evidence type="ECO:0000313" key="13">
    <source>
        <dbReference type="Proteomes" id="UP000093309"/>
    </source>
</evidence>
<dbReference type="SUPFAM" id="SSF90123">
    <property type="entry name" value="ABC transporter transmembrane region"/>
    <property type="match status" value="1"/>
</dbReference>
<dbReference type="GO" id="GO:0016887">
    <property type="term" value="F:ATP hydrolysis activity"/>
    <property type="evidence" value="ECO:0007669"/>
    <property type="project" value="InterPro"/>
</dbReference>
<dbReference type="InterPro" id="IPR039421">
    <property type="entry name" value="Type_1_exporter"/>
</dbReference>
<dbReference type="Gene3D" id="3.40.50.300">
    <property type="entry name" value="P-loop containing nucleotide triphosphate hydrolases"/>
    <property type="match status" value="1"/>
</dbReference>
<dbReference type="InterPro" id="IPR003593">
    <property type="entry name" value="AAA+_ATPase"/>
</dbReference>
<keyword evidence="4" id="KW-0547">Nucleotide-binding</keyword>
<keyword evidence="3 9" id="KW-0812">Transmembrane</keyword>
<dbReference type="PANTHER" id="PTHR43394:SF1">
    <property type="entry name" value="ATP-BINDING CASSETTE SUB-FAMILY B MEMBER 10, MITOCHONDRIAL"/>
    <property type="match status" value="1"/>
</dbReference>
<dbReference type="PANTHER" id="PTHR43394">
    <property type="entry name" value="ATP-DEPENDENT PERMEASE MDL1, MITOCHONDRIAL"/>
    <property type="match status" value="1"/>
</dbReference>
<evidence type="ECO:0000256" key="6">
    <source>
        <dbReference type="ARBA" id="ARBA00022989"/>
    </source>
</evidence>
<dbReference type="PROSITE" id="PS00211">
    <property type="entry name" value="ABC_TRANSPORTER_1"/>
    <property type="match status" value="1"/>
</dbReference>
<dbReference type="EMBL" id="LYPC01000027">
    <property type="protein sequence ID" value="OCT12774.1"/>
    <property type="molecule type" value="Genomic_DNA"/>
</dbReference>
<feature type="domain" description="ABC transporter" evidence="10">
    <location>
        <begin position="362"/>
        <end position="596"/>
    </location>
</feature>
<reference evidence="13" key="1">
    <citation type="submission" date="2016-05" db="EMBL/GenBank/DDBJ databases">
        <title>Paenibacillus oryzae. sp. nov., isolated from the rice root.</title>
        <authorList>
            <person name="Zhang J."/>
            <person name="Zhang X."/>
        </authorList>
    </citation>
    <scope>NUCLEOTIDE SEQUENCE [LARGE SCALE GENOMIC DNA]</scope>
    <source>
        <strain evidence="13">KCTC13222</strain>
    </source>
</reference>
<dbReference type="Proteomes" id="UP000093309">
    <property type="component" value="Unassembled WGS sequence"/>
</dbReference>
<evidence type="ECO:0000256" key="8">
    <source>
        <dbReference type="SAM" id="MobiDB-lite"/>
    </source>
</evidence>
<feature type="domain" description="ABC transmembrane type-1" evidence="11">
    <location>
        <begin position="42"/>
        <end position="326"/>
    </location>
</feature>
<evidence type="ECO:0000256" key="1">
    <source>
        <dbReference type="ARBA" id="ARBA00004651"/>
    </source>
</evidence>
<dbReference type="SUPFAM" id="SSF52540">
    <property type="entry name" value="P-loop containing nucleoside triphosphate hydrolases"/>
    <property type="match status" value="1"/>
</dbReference>
<protein>
    <submittedName>
        <fullName evidence="12">ABC transporter</fullName>
    </submittedName>
</protein>
<dbReference type="GO" id="GO:0015421">
    <property type="term" value="F:ABC-type oligopeptide transporter activity"/>
    <property type="evidence" value="ECO:0007669"/>
    <property type="project" value="TreeGrafter"/>
</dbReference>
<dbReference type="InterPro" id="IPR011527">
    <property type="entry name" value="ABC1_TM_dom"/>
</dbReference>
<dbReference type="FunFam" id="3.40.50.300:FF:000287">
    <property type="entry name" value="Multidrug ABC transporter ATP-binding protein"/>
    <property type="match status" value="1"/>
</dbReference>
<dbReference type="InterPro" id="IPR017871">
    <property type="entry name" value="ABC_transporter-like_CS"/>
</dbReference>
<feature type="region of interest" description="Disordered" evidence="8">
    <location>
        <begin position="1"/>
        <end position="23"/>
    </location>
</feature>
<dbReference type="PROSITE" id="PS50893">
    <property type="entry name" value="ABC_TRANSPORTER_2"/>
    <property type="match status" value="1"/>
</dbReference>
<dbReference type="InterPro" id="IPR027417">
    <property type="entry name" value="P-loop_NTPase"/>
</dbReference>
<sequence>MRYRKEAATMSKPNKTPLDRKKTQESFRSLAAYAKPHRWTFLAVVVCALLGIAADLFQPYLVKIAIDDNLMIGKNDFHALIMICLLYGLLSISSMFFSYLQNNLLQFAGQSIVAKIRKDLFQHIFRQSMSYYDKTPSGSLITHVSSDTETLNQFFTQVLLSLVRDSMTLIFIIVLMYHLDPTLTMYSMIVIPIIVLIAVSFRRYMRKTYQLSRSMLSQMVAFTAENLSGMHLIQAFHQEKEQMNRFADKNTGYFKANLREIRTNVLFNRSFDILGNLSVAFITWIGGIAVFDKAIEFGVLYAFITYIRQFFQPINNITQQWNTLQSTTVSMSRIWNVFSVKPEVMDKEASQLIPLKDVKGDIHFNHVHFGYQKDTPVIDDLELHIAPGEMIGIVGTTGAGKSSLISLLCRFYDVLEGSIQIDGVDIRDISQVDLHRAVGLVQQEPYLYAGSIFENVRMFDPAISREAVIDACRLVGADALIARMKDGYDTRISERGSGLSAGERQLISFARIIVFQPKVLILDEATANLDSQTEQLIQTALSVVAEGRTTIVIAHRISTIMHADRIIVMSQGEIVEEGTHAELLALQGFYEQLYHHSQGSMAHDAVDGSTMSSIG</sequence>
<comment type="caution">
    <text evidence="12">The sequence shown here is derived from an EMBL/GenBank/DDBJ whole genome shotgun (WGS) entry which is preliminary data.</text>
</comment>
<evidence type="ECO:0000256" key="2">
    <source>
        <dbReference type="ARBA" id="ARBA00022448"/>
    </source>
</evidence>
<evidence type="ECO:0000256" key="4">
    <source>
        <dbReference type="ARBA" id="ARBA00022741"/>
    </source>
</evidence>
<feature type="transmembrane region" description="Helical" evidence="9">
    <location>
        <begin position="77"/>
        <end position="100"/>
    </location>
</feature>
<evidence type="ECO:0000259" key="10">
    <source>
        <dbReference type="PROSITE" id="PS50893"/>
    </source>
</evidence>
<dbReference type="InterPro" id="IPR036640">
    <property type="entry name" value="ABC1_TM_sf"/>
</dbReference>
<evidence type="ECO:0000256" key="9">
    <source>
        <dbReference type="SAM" id="Phobius"/>
    </source>
</evidence>
<feature type="transmembrane region" description="Helical" evidence="9">
    <location>
        <begin position="271"/>
        <end position="291"/>
    </location>
</feature>
<evidence type="ECO:0000256" key="3">
    <source>
        <dbReference type="ARBA" id="ARBA00022692"/>
    </source>
</evidence>
<keyword evidence="7 9" id="KW-0472">Membrane</keyword>
<accession>A0A1C0ZXD3</accession>
<keyword evidence="5" id="KW-0067">ATP-binding</keyword>
<dbReference type="AlphaFoldDB" id="A0A1C0ZXD3"/>
<evidence type="ECO:0000256" key="7">
    <source>
        <dbReference type="ARBA" id="ARBA00023136"/>
    </source>
</evidence>
<keyword evidence="6 9" id="KW-1133">Transmembrane helix</keyword>
<dbReference type="CDD" id="cd18544">
    <property type="entry name" value="ABC_6TM_TmrA_like"/>
    <property type="match status" value="1"/>
</dbReference>
<name>A0A1C0ZXD3_9BACL</name>
<dbReference type="GO" id="GO:0005886">
    <property type="term" value="C:plasma membrane"/>
    <property type="evidence" value="ECO:0007669"/>
    <property type="project" value="UniProtKB-SubCell"/>
</dbReference>
<comment type="subcellular location">
    <subcellularLocation>
        <location evidence="1">Cell membrane</location>
        <topology evidence="1">Multi-pass membrane protein</topology>
    </subcellularLocation>
</comment>
<keyword evidence="2" id="KW-0813">Transport</keyword>
<dbReference type="PROSITE" id="PS50929">
    <property type="entry name" value="ABC_TM1F"/>
    <property type="match status" value="1"/>
</dbReference>
<evidence type="ECO:0000313" key="12">
    <source>
        <dbReference type="EMBL" id="OCT12774.1"/>
    </source>
</evidence>